<evidence type="ECO:0000313" key="2">
    <source>
        <dbReference type="Proteomes" id="UP001279553"/>
    </source>
</evidence>
<accession>A0AAW9DLS3</accession>
<proteinExistence type="predicted"/>
<name>A0AAW9DLS3_ACIAO</name>
<dbReference type="Pfam" id="PF00353">
    <property type="entry name" value="HemolysinCabind"/>
    <property type="match status" value="2"/>
</dbReference>
<dbReference type="SUPFAM" id="SSF51120">
    <property type="entry name" value="beta-Roll"/>
    <property type="match status" value="1"/>
</dbReference>
<protein>
    <submittedName>
        <fullName evidence="1">Calcium-binding protein</fullName>
    </submittedName>
</protein>
<gene>
    <name evidence="1" type="ORF">SIL87_04905</name>
</gene>
<dbReference type="RefSeq" id="WP_319613070.1">
    <property type="nucleotide sequence ID" value="NZ_JAWXYB010000018.1"/>
</dbReference>
<dbReference type="EMBL" id="JAWXYB010000018">
    <property type="protein sequence ID" value="MDX5930104.1"/>
    <property type="molecule type" value="Genomic_DNA"/>
</dbReference>
<dbReference type="InterPro" id="IPR011049">
    <property type="entry name" value="Serralysin-like_metalloprot_C"/>
</dbReference>
<evidence type="ECO:0000313" key="1">
    <source>
        <dbReference type="EMBL" id="MDX5930104.1"/>
    </source>
</evidence>
<dbReference type="Gene3D" id="2.150.10.10">
    <property type="entry name" value="Serralysin-like metalloprotease, C-terminal"/>
    <property type="match status" value="1"/>
</dbReference>
<dbReference type="Proteomes" id="UP001279553">
    <property type="component" value="Unassembled WGS sequence"/>
</dbReference>
<dbReference type="GO" id="GO:0005509">
    <property type="term" value="F:calcium ion binding"/>
    <property type="evidence" value="ECO:0007669"/>
    <property type="project" value="InterPro"/>
</dbReference>
<reference evidence="1 2" key="1">
    <citation type="submission" date="2023-11" db="EMBL/GenBank/DDBJ databases">
        <title>MicrobeMod: A computational toolkit for identifying prokaryotic methylation and restriction-modification with nanopore sequencing.</title>
        <authorList>
            <person name="Crits-Christoph A."/>
            <person name="Kang S.C."/>
            <person name="Lee H."/>
            <person name="Ostrov N."/>
        </authorList>
    </citation>
    <scope>NUCLEOTIDE SEQUENCE [LARGE SCALE GENOMIC DNA]</scope>
    <source>
        <strain evidence="1 2">DSMZ 700</strain>
    </source>
</reference>
<organism evidence="1 2">
    <name type="scientific">Acidiphilium acidophilum</name>
    <name type="common">Thiobacillus acidophilus</name>
    <dbReference type="NCBI Taxonomy" id="76588"/>
    <lineage>
        <taxon>Bacteria</taxon>
        <taxon>Pseudomonadati</taxon>
        <taxon>Pseudomonadota</taxon>
        <taxon>Alphaproteobacteria</taxon>
        <taxon>Acetobacterales</taxon>
        <taxon>Acidocellaceae</taxon>
        <taxon>Acidiphilium</taxon>
    </lineage>
</organism>
<comment type="caution">
    <text evidence="1">The sequence shown here is derived from an EMBL/GenBank/DDBJ whole genome shotgun (WGS) entry which is preliminary data.</text>
</comment>
<sequence>MSTSLTPTGFTAAPVVPQADGTGQIVGLNLQNTGSTVLAAQPTSFGETFMAGAVQPGDTLTATIGGQVYAVQMDAKTFNPDGSVAMAVLTVDAPALPPDSTTGAMISVGGTPAGIASPGADLASALNGYTLTATLAVTANAGGTTGTQQVNIGAAVAAALANGTATMWLNGSLAQEAIVSIPVTGSLRIEADVTAYANGKISADLQFNNDIAMSNAGGTITYSTTITQNGVVVSSQPSLTQYQYQDWSTTVGTAPAAGALNIQENIPYLEATGAVQNYDTQYGIGSGQISSEAAAIAAPGWNAPLGTDGITQYMPGPGGRGDIGPTTQSNADWLISQNATAAAYALGQAQEAGSVPWHFYDPTTNGAFLNTADSPGIWTDPRGNPGLTQVVSSSTGWQTDPAHMPDLSFDAYLQTGNVQYLEQLNAQASFAETDAYPPSNTRNDGQGLVVHGQQIRASAWALRELQEAAYANPAGSADKAYFTQMVNTNYSWLVSMIPTWTLEEGQAHGYLPGSYGTSGVLPPWQEDYFASSVIQGAEMGIQDAVTYLAWSSNFYVGRFFADAEGFNPKDAIVYNLTVVTGTNHGLNSGAPFYTTWAAIEQANEAAGDSNVAGSGMGSGWGQSQGDYGALALQTLAGVITVSTMNAANAATMGVYQYQAMQAFGWLLASGAPYISPNSTASTTPQFSIDPRLANGQLLSFGNVTISTDTTPTVLSPVDSTENALIYAGSGADTLVGGKGINLLFGGSGSDVIFGGPNGNDIFAGSGNETIVAGGGANYIQASSTALLTAGTGQDLFVIDTQASGTVTISGFNAALDRLDLVDASGGALSSLVSTVVGGAQTVAGGVVLKVSPTETVTIETVNGATVSAAWFDEQAQALGTVTGATSSIGGSGSTTGAGAPSVGGGSVPPVVTSPVVTSIAGGGFIAGDVSVGGSGSIEGGSGAATVTVGASGVTSIVGGGGAITVTGGAGSFQFLGGAGAAFINLQGTAGDGNVITGTGNTTINSGTGHDYIDISNASTTGSVVINGYSFVNNPINYLGFANNDYLRSAAFNASGGVLTLVDGQVIQLNYAEASTASGSVASQPSGTSIQVVTLDQSGQAYTGGAGPVILDDESGFNTITGGSGGLNLTDDKGHDLISTAANSKNVLNLASADTVQSTGADMITMAGGGVVSAAGGTLSFVGGTSTSTIFGGAGAMSLASGSGGLDVAAGSGAVSLVQGSGADQITAGGGNMTIGGGTGTLNFTDGGGTTLIDQVSGNGIINFRGGNVTIDQGSAADVLGFSSVNGGGSLTINNFNPMASNFNYGGLNVVGCSFGPTVDQLTLSDGTKITMNLAK</sequence>
<keyword evidence="2" id="KW-1185">Reference proteome</keyword>
<dbReference type="InterPro" id="IPR001343">
    <property type="entry name" value="Hemolysn_Ca-bd"/>
</dbReference>